<protein>
    <submittedName>
        <fullName evidence="3">Putative metal dependent phosphohydrolase</fullName>
    </submittedName>
</protein>
<feature type="transmembrane region" description="Helical" evidence="1">
    <location>
        <begin position="12"/>
        <end position="33"/>
    </location>
</feature>
<dbReference type="Gene3D" id="1.10.3210.10">
    <property type="entry name" value="Hypothetical protein af1432"/>
    <property type="match status" value="2"/>
</dbReference>
<evidence type="ECO:0000259" key="2">
    <source>
        <dbReference type="PROSITE" id="PS51832"/>
    </source>
</evidence>
<evidence type="ECO:0000313" key="4">
    <source>
        <dbReference type="Proteomes" id="UP000002383"/>
    </source>
</evidence>
<dbReference type="PROSITE" id="PS51832">
    <property type="entry name" value="HD_GYP"/>
    <property type="match status" value="1"/>
</dbReference>
<dbReference type="KEGG" id="tgr:Tgr7_0250"/>
<dbReference type="InterPro" id="IPR037522">
    <property type="entry name" value="HD_GYP_dom"/>
</dbReference>
<keyword evidence="3" id="KW-0378">Hydrolase</keyword>
<dbReference type="Gene3D" id="6.10.340.10">
    <property type="match status" value="1"/>
</dbReference>
<dbReference type="InterPro" id="IPR003607">
    <property type="entry name" value="HD/PDEase_dom"/>
</dbReference>
<dbReference type="OrthoDB" id="9802066at2"/>
<dbReference type="Gene3D" id="3.30.450.20">
    <property type="entry name" value="PAS domain"/>
    <property type="match status" value="1"/>
</dbReference>
<reference evidence="3 4" key="1">
    <citation type="journal article" date="2011" name="Stand. Genomic Sci.">
        <title>Complete genome sequence of 'Thioalkalivibrio sulfidophilus' HL-EbGr7.</title>
        <authorList>
            <person name="Muyzer G."/>
            <person name="Sorokin D.Y."/>
            <person name="Mavromatis K."/>
            <person name="Lapidus A."/>
            <person name="Clum A."/>
            <person name="Ivanova N."/>
            <person name="Pati A."/>
            <person name="d'Haeseleer P."/>
            <person name="Woyke T."/>
            <person name="Kyrpides N.C."/>
        </authorList>
    </citation>
    <scope>NUCLEOTIDE SEQUENCE [LARGE SCALE GENOMIC DNA]</scope>
    <source>
        <strain evidence="3 4">HL-EbGR7</strain>
    </source>
</reference>
<dbReference type="STRING" id="396588.Tgr7_0250"/>
<keyword evidence="1" id="KW-0812">Transmembrane</keyword>
<dbReference type="InterPro" id="IPR029016">
    <property type="entry name" value="GAF-like_dom_sf"/>
</dbReference>
<dbReference type="HOGENOM" id="CLU_010403_1_0_6"/>
<evidence type="ECO:0000256" key="1">
    <source>
        <dbReference type="SAM" id="Phobius"/>
    </source>
</evidence>
<dbReference type="InterPro" id="IPR006674">
    <property type="entry name" value="HD_domain"/>
</dbReference>
<dbReference type="GO" id="GO:0008081">
    <property type="term" value="F:phosphoric diester hydrolase activity"/>
    <property type="evidence" value="ECO:0007669"/>
    <property type="project" value="UniProtKB-ARBA"/>
</dbReference>
<dbReference type="SUPFAM" id="SSF109604">
    <property type="entry name" value="HD-domain/PDEase-like"/>
    <property type="match status" value="2"/>
</dbReference>
<feature type="domain" description="HD-GYP" evidence="2">
    <location>
        <begin position="746"/>
        <end position="948"/>
    </location>
</feature>
<proteinExistence type="predicted"/>
<dbReference type="EMBL" id="CP001339">
    <property type="protein sequence ID" value="ACL71349.1"/>
    <property type="molecule type" value="Genomic_DNA"/>
</dbReference>
<dbReference type="Proteomes" id="UP000002383">
    <property type="component" value="Chromosome"/>
</dbReference>
<dbReference type="SUPFAM" id="SSF55781">
    <property type="entry name" value="GAF domain-like"/>
    <property type="match status" value="1"/>
</dbReference>
<feature type="transmembrane region" description="Helical" evidence="1">
    <location>
        <begin position="349"/>
        <end position="367"/>
    </location>
</feature>
<organism evidence="3 4">
    <name type="scientific">Thioalkalivibrio sulfidiphilus (strain HL-EbGR7)</name>
    <dbReference type="NCBI Taxonomy" id="396588"/>
    <lineage>
        <taxon>Bacteria</taxon>
        <taxon>Pseudomonadati</taxon>
        <taxon>Pseudomonadota</taxon>
        <taxon>Gammaproteobacteria</taxon>
        <taxon>Chromatiales</taxon>
        <taxon>Ectothiorhodospiraceae</taxon>
        <taxon>Thioalkalivibrio</taxon>
    </lineage>
</organism>
<name>B8GU66_THISH</name>
<keyword evidence="4" id="KW-1185">Reference proteome</keyword>
<dbReference type="PANTHER" id="PTHR43155">
    <property type="entry name" value="CYCLIC DI-GMP PHOSPHODIESTERASE PA4108-RELATED"/>
    <property type="match status" value="1"/>
</dbReference>
<gene>
    <name evidence="3" type="ordered locus">Tgr7_0250</name>
</gene>
<dbReference type="Pfam" id="PF01966">
    <property type="entry name" value="HD"/>
    <property type="match status" value="1"/>
</dbReference>
<dbReference type="InterPro" id="IPR003018">
    <property type="entry name" value="GAF"/>
</dbReference>
<dbReference type="Gene3D" id="3.30.450.40">
    <property type="match status" value="1"/>
</dbReference>
<sequence>MQGYKARQGISLQPLVAGSIVFAMVAVTVLLLLQGKQAAERLLISAGTDAAQQLSRTIDEQVRRLLQPAEVTLRLLSIDPMAEAQDMATRMDRLPVGFEVLDSNPVISAFYMGYTNGEFLLVRSIDDPSLRRRFSAPPTAVYMVQTIHRDAAGDLIGEWWFYDASRRLLERRSQPDYHYDPRTRPWYLDAAQGQDIIITRPYVFFTTREVGITLARTSARGRAVVGLDAALADLGPEMQRMRLTPGTEATIVSPGARILAYPDMERLLHLDTDMPRLPLLEEVGIPSLAHLFTMSPPVGTAVNFNIDGQTWYGIRMPLAAFPGSGTDILISIPGDELLADARRIITRQALLAILLVLLFLPAGWYLGRRIARPMKQLADRVGRLTEFDFTPTSPLRTRLREACHLDETLQSMSHTINNFLRISQTLSREKSLVNMLDSVLEQLVTSFRVDGGAIYLLDDASNHFQLVARYGHFQIDRSPLSSHFQLDAEDWQEQDAAIASIVSRTLSPSDALYTQVLRLRDGELQGFLVLTSPVDEYGVRRQDLSFRSFVEELSGTAAVAIETRQMFEAQKKLLDAVIQLLADAIDAKSPYTSGHCERVPVLATCMVERLNSLDTGPYADFQLSEEEMEAFRMAAWLHDCGKITSPEHVVDKATKLETLYNRIHEIRTRFEVLLRDARIDYWRGLAEGGDAGALMQRLTQREQQLQSDYALIAQANLGAESMDEAHLGELRRIAQQRWWRHFDKRIGLSGEELRRLADSPPDSLPVEETLLQDRHDHIVRWGERRPPVSRDDPRNLWGFDMSLPKHALNLGELHNLSIPRGTLTDEERFHVNDHIVQTIIMLNRLPLPRHLRPVPEIAGNHHEKLDGTGYPRRLNAKQLSIPARVLAIADVFEALTAADRPYKPAKTLSESLQIMADMARGNHLDPQLFEVFIRERLYLLYAERYLRPEQIDNIDEDDYLEIVRGARTPVQPGNTRDTAQ</sequence>
<dbReference type="RefSeq" id="WP_012636838.1">
    <property type="nucleotide sequence ID" value="NC_011901.1"/>
</dbReference>
<dbReference type="CDD" id="cd00077">
    <property type="entry name" value="HDc"/>
    <property type="match status" value="2"/>
</dbReference>
<keyword evidence="1" id="KW-0472">Membrane</keyword>
<dbReference type="SMART" id="SM00471">
    <property type="entry name" value="HDc"/>
    <property type="match status" value="1"/>
</dbReference>
<dbReference type="Pfam" id="PF13487">
    <property type="entry name" value="HD_5"/>
    <property type="match status" value="1"/>
</dbReference>
<dbReference type="Pfam" id="PF13492">
    <property type="entry name" value="GAF_3"/>
    <property type="match status" value="1"/>
</dbReference>
<keyword evidence="1" id="KW-1133">Transmembrane helix</keyword>
<dbReference type="eggNOG" id="COG2206">
    <property type="taxonomic scope" value="Bacteria"/>
</dbReference>
<dbReference type="PANTHER" id="PTHR43155:SF2">
    <property type="entry name" value="CYCLIC DI-GMP PHOSPHODIESTERASE PA4108"/>
    <property type="match status" value="1"/>
</dbReference>
<evidence type="ECO:0000313" key="3">
    <source>
        <dbReference type="EMBL" id="ACL71349.1"/>
    </source>
</evidence>
<accession>B8GU66</accession>
<dbReference type="AlphaFoldDB" id="B8GU66"/>